<comment type="caution">
    <text evidence="17">The sequence shown here is derived from an EMBL/GenBank/DDBJ whole genome shotgun (WGS) entry which is preliminary data.</text>
</comment>
<reference evidence="17" key="1">
    <citation type="journal article" date="2020" name="mSystems">
        <title>Genome- and Community-Level Interaction Insights into Carbon Utilization and Element Cycling Functions of Hydrothermarchaeota in Hydrothermal Sediment.</title>
        <authorList>
            <person name="Zhou Z."/>
            <person name="Liu Y."/>
            <person name="Xu W."/>
            <person name="Pan J."/>
            <person name="Luo Z.H."/>
            <person name="Li M."/>
        </authorList>
    </citation>
    <scope>NUCLEOTIDE SEQUENCE [LARGE SCALE GENOMIC DNA]</scope>
    <source>
        <strain evidence="17">SpSt-26</strain>
    </source>
</reference>
<accession>A0A7J2TGQ5</accession>
<dbReference type="Pfam" id="PF01351">
    <property type="entry name" value="RNase_HII"/>
    <property type="match status" value="1"/>
</dbReference>
<evidence type="ECO:0000313" key="17">
    <source>
        <dbReference type="EMBL" id="HEH34919.1"/>
    </source>
</evidence>
<keyword evidence="10 13" id="KW-0479">Metal-binding</keyword>
<evidence type="ECO:0000256" key="4">
    <source>
        <dbReference type="ARBA" id="ARBA00004496"/>
    </source>
</evidence>
<protein>
    <recommendedName>
        <fullName evidence="7 13">Ribonuclease HII</fullName>
        <shortName evidence="13">RNase HII</shortName>
        <ecNumber evidence="6 13">3.1.26.4</ecNumber>
    </recommendedName>
</protein>
<dbReference type="GO" id="GO:0030145">
    <property type="term" value="F:manganese ion binding"/>
    <property type="evidence" value="ECO:0007669"/>
    <property type="project" value="UniProtKB-UniRule"/>
</dbReference>
<comment type="subcellular location">
    <subcellularLocation>
        <location evidence="4 13">Cytoplasm</location>
    </subcellularLocation>
</comment>
<dbReference type="NCBIfam" id="TIGR00729">
    <property type="entry name" value="ribonuclease HII"/>
    <property type="match status" value="1"/>
</dbReference>
<comment type="catalytic activity">
    <reaction evidence="1 13 14 15">
        <text>Endonucleolytic cleavage to 5'-phosphomonoester.</text>
        <dbReference type="EC" id="3.1.26.4"/>
    </reaction>
</comment>
<dbReference type="Gene3D" id="1.10.10.460">
    <property type="entry name" value="Ribonuclease hii. Domain 2"/>
    <property type="match status" value="1"/>
</dbReference>
<dbReference type="GO" id="GO:0043137">
    <property type="term" value="P:DNA replication, removal of RNA primer"/>
    <property type="evidence" value="ECO:0007669"/>
    <property type="project" value="TreeGrafter"/>
</dbReference>
<evidence type="ECO:0000256" key="12">
    <source>
        <dbReference type="ARBA" id="ARBA00022801"/>
    </source>
</evidence>
<dbReference type="InterPro" id="IPR024567">
    <property type="entry name" value="RNase_HII/HIII_dom"/>
</dbReference>
<evidence type="ECO:0000256" key="14">
    <source>
        <dbReference type="PROSITE-ProRule" id="PRU01319"/>
    </source>
</evidence>
<comment type="similarity">
    <text evidence="5 13 15">Belongs to the RNase HII family.</text>
</comment>
<proteinExistence type="inferred from homology"/>
<evidence type="ECO:0000256" key="5">
    <source>
        <dbReference type="ARBA" id="ARBA00007383"/>
    </source>
</evidence>
<organism evidence="17">
    <name type="scientific">Archaeoglobus fulgidus</name>
    <dbReference type="NCBI Taxonomy" id="2234"/>
    <lineage>
        <taxon>Archaea</taxon>
        <taxon>Methanobacteriati</taxon>
        <taxon>Methanobacteriota</taxon>
        <taxon>Archaeoglobi</taxon>
        <taxon>Archaeoglobales</taxon>
        <taxon>Archaeoglobaceae</taxon>
        <taxon>Archaeoglobus</taxon>
    </lineage>
</organism>
<dbReference type="PROSITE" id="PS51975">
    <property type="entry name" value="RNASE_H_2"/>
    <property type="match status" value="1"/>
</dbReference>
<dbReference type="InterPro" id="IPR023160">
    <property type="entry name" value="RNase_HII_hlx-loop-hlx_cap_dom"/>
</dbReference>
<feature type="binding site" evidence="13 14">
    <location>
        <position position="7"/>
    </location>
    <ligand>
        <name>a divalent metal cation</name>
        <dbReference type="ChEBI" id="CHEBI:60240"/>
    </ligand>
</feature>
<keyword evidence="11 13" id="KW-0255">Endonuclease</keyword>
<feature type="binding site" evidence="13 14">
    <location>
        <position position="101"/>
    </location>
    <ligand>
        <name>a divalent metal cation</name>
        <dbReference type="ChEBI" id="CHEBI:60240"/>
    </ligand>
</feature>
<evidence type="ECO:0000256" key="6">
    <source>
        <dbReference type="ARBA" id="ARBA00012180"/>
    </source>
</evidence>
<evidence type="ECO:0000256" key="7">
    <source>
        <dbReference type="ARBA" id="ARBA00019179"/>
    </source>
</evidence>
<dbReference type="SUPFAM" id="SSF53098">
    <property type="entry name" value="Ribonuclease H-like"/>
    <property type="match status" value="1"/>
</dbReference>
<dbReference type="CDD" id="cd07180">
    <property type="entry name" value="RNase_HII_archaea_like"/>
    <property type="match status" value="1"/>
</dbReference>
<dbReference type="EMBL" id="DSLA01000034">
    <property type="protein sequence ID" value="HEH34919.1"/>
    <property type="molecule type" value="Genomic_DNA"/>
</dbReference>
<dbReference type="InterPro" id="IPR001352">
    <property type="entry name" value="RNase_HII/HIII"/>
</dbReference>
<dbReference type="InterPro" id="IPR020787">
    <property type="entry name" value="RNase_HII_arc"/>
</dbReference>
<dbReference type="PANTHER" id="PTHR10954:SF23">
    <property type="entry name" value="RIBONUCLEASE"/>
    <property type="match status" value="1"/>
</dbReference>
<gene>
    <name evidence="13" type="primary">rnhB</name>
    <name evidence="17" type="ORF">ENP88_01935</name>
</gene>
<evidence type="ECO:0000256" key="10">
    <source>
        <dbReference type="ARBA" id="ARBA00022723"/>
    </source>
</evidence>
<keyword evidence="13" id="KW-0464">Manganese</keyword>
<dbReference type="PANTHER" id="PTHR10954">
    <property type="entry name" value="RIBONUCLEASE H2 SUBUNIT A"/>
    <property type="match status" value="1"/>
</dbReference>
<evidence type="ECO:0000259" key="16">
    <source>
        <dbReference type="PROSITE" id="PS51975"/>
    </source>
</evidence>
<keyword evidence="9 13" id="KW-0540">Nuclease</keyword>
<evidence type="ECO:0000256" key="8">
    <source>
        <dbReference type="ARBA" id="ARBA00022490"/>
    </source>
</evidence>
<dbReference type="GO" id="GO:0003723">
    <property type="term" value="F:RNA binding"/>
    <property type="evidence" value="ECO:0007669"/>
    <property type="project" value="UniProtKB-UniRule"/>
</dbReference>
<dbReference type="GO" id="GO:0004523">
    <property type="term" value="F:RNA-DNA hybrid ribonuclease activity"/>
    <property type="evidence" value="ECO:0007669"/>
    <property type="project" value="UniProtKB-UniRule"/>
</dbReference>
<dbReference type="EC" id="3.1.26.4" evidence="6 13"/>
<evidence type="ECO:0000256" key="9">
    <source>
        <dbReference type="ARBA" id="ARBA00022722"/>
    </source>
</evidence>
<evidence type="ECO:0000256" key="3">
    <source>
        <dbReference type="ARBA" id="ARBA00004065"/>
    </source>
</evidence>
<dbReference type="HAMAP" id="MF_00052_A">
    <property type="entry name" value="RNase_HII_A"/>
    <property type="match status" value="1"/>
</dbReference>
<dbReference type="InterPro" id="IPR036397">
    <property type="entry name" value="RNaseH_sf"/>
</dbReference>
<feature type="binding site" evidence="13 14">
    <location>
        <position position="6"/>
    </location>
    <ligand>
        <name>a divalent metal cation</name>
        <dbReference type="ChEBI" id="CHEBI:60240"/>
    </ligand>
</feature>
<dbReference type="GO" id="GO:0032299">
    <property type="term" value="C:ribonuclease H2 complex"/>
    <property type="evidence" value="ECO:0007669"/>
    <property type="project" value="TreeGrafter"/>
</dbReference>
<comment type="function">
    <text evidence="3 13 15">Endonuclease that specifically degrades the RNA of RNA-DNA hybrids.</text>
</comment>
<keyword evidence="8 13" id="KW-0963">Cytoplasm</keyword>
<dbReference type="AlphaFoldDB" id="A0A7J2TGQ5"/>
<name>A0A7J2TGQ5_ARCFL</name>
<dbReference type="Gene3D" id="3.30.420.10">
    <property type="entry name" value="Ribonuclease H-like superfamily/Ribonuclease H"/>
    <property type="match status" value="1"/>
</dbReference>
<comment type="cofactor">
    <cofactor evidence="2">
        <name>Mg(2+)</name>
        <dbReference type="ChEBI" id="CHEBI:18420"/>
    </cofactor>
</comment>
<evidence type="ECO:0000256" key="1">
    <source>
        <dbReference type="ARBA" id="ARBA00000077"/>
    </source>
</evidence>
<evidence type="ECO:0000256" key="11">
    <source>
        <dbReference type="ARBA" id="ARBA00022759"/>
    </source>
</evidence>
<evidence type="ECO:0000256" key="15">
    <source>
        <dbReference type="RuleBase" id="RU003515"/>
    </source>
</evidence>
<sequence>MIAGIDEAGKGCVIGPLVVAGVACDCEDYLRSIGVKDSKKLSKKRREELAERIRRVARVEVLKISAEELNSLMEEKNLNEILIDAYEEIIRKLKPSIAFIDSPIKPEKLVSRLKSSTGVEIIAEYRADEKYVIVSSASIIAKVERDWEVEKLKEKFGDFGSGYASDARTIEYLKNLGEYPFFVRKKWKTLKKIGQKKLEDFFKKTE</sequence>
<dbReference type="InterPro" id="IPR012337">
    <property type="entry name" value="RNaseH-like_sf"/>
</dbReference>
<dbReference type="InterPro" id="IPR004649">
    <property type="entry name" value="RNase_H2_suA"/>
</dbReference>
<keyword evidence="12 13" id="KW-0378">Hydrolase</keyword>
<feature type="domain" description="RNase H type-2" evidence="16">
    <location>
        <begin position="1"/>
        <end position="199"/>
    </location>
</feature>
<evidence type="ECO:0000256" key="2">
    <source>
        <dbReference type="ARBA" id="ARBA00001946"/>
    </source>
</evidence>
<dbReference type="GO" id="GO:0005737">
    <property type="term" value="C:cytoplasm"/>
    <property type="evidence" value="ECO:0007669"/>
    <property type="project" value="UniProtKB-SubCell"/>
</dbReference>
<evidence type="ECO:0000256" key="13">
    <source>
        <dbReference type="HAMAP-Rule" id="MF_00052"/>
    </source>
</evidence>
<comment type="cofactor">
    <cofactor evidence="13 14">
        <name>Mn(2+)</name>
        <dbReference type="ChEBI" id="CHEBI:29035"/>
    </cofactor>
    <cofactor evidence="13 14">
        <name>Mg(2+)</name>
        <dbReference type="ChEBI" id="CHEBI:18420"/>
    </cofactor>
    <text evidence="13 14">Manganese or magnesium. Binds 1 divalent metal ion per monomer in the absence of substrate. May bind a second metal ion after substrate binding.</text>
</comment>
<dbReference type="GO" id="GO:0006298">
    <property type="term" value="P:mismatch repair"/>
    <property type="evidence" value="ECO:0007669"/>
    <property type="project" value="TreeGrafter"/>
</dbReference>